<dbReference type="WBParaSite" id="mrna-Wban_05745">
    <property type="protein sequence ID" value="mrna-Wban_05745"/>
    <property type="gene ID" value="Wban_05745"/>
</dbReference>
<evidence type="ECO:0000313" key="2">
    <source>
        <dbReference type="WBParaSite" id="mrna-Wban_05745"/>
    </source>
</evidence>
<dbReference type="AlphaFoldDB" id="A0AAF5PUQ7"/>
<sequence>MICETHDLPEIVSQQKFATKPLQILALNSTNCWKNYCIPKK</sequence>
<reference evidence="2" key="3">
    <citation type="submission" date="2024-02" db="UniProtKB">
        <authorList>
            <consortium name="WormBaseParasite"/>
        </authorList>
    </citation>
    <scope>IDENTIFICATION</scope>
    <source>
        <strain evidence="2">pt0022</strain>
    </source>
</reference>
<accession>A0AAF5PUQ7</accession>
<name>A0AAF5PUQ7_WUCBA</name>
<reference evidence="1" key="1">
    <citation type="submission" date="2015-03" db="EMBL/GenBank/DDBJ databases">
        <title>Wuchereria bancrofti Genome Sequencing Papua New Guinea Strain.</title>
        <authorList>
            <person name="Small S.T."/>
            <person name="Serre D."/>
            <person name="Zimmerman P.A."/>
        </authorList>
    </citation>
    <scope>NUCLEOTIDE SEQUENCE [LARGE SCALE GENOMIC DNA]</scope>
    <source>
        <strain evidence="1">pt0022</strain>
    </source>
</reference>
<evidence type="ECO:0000313" key="1">
    <source>
        <dbReference type="Proteomes" id="UP000093561"/>
    </source>
</evidence>
<dbReference type="Proteomes" id="UP000093561">
    <property type="component" value="Unassembled WGS sequence"/>
</dbReference>
<organism evidence="1 2">
    <name type="scientific">Wuchereria bancrofti</name>
    <dbReference type="NCBI Taxonomy" id="6293"/>
    <lineage>
        <taxon>Eukaryota</taxon>
        <taxon>Metazoa</taxon>
        <taxon>Ecdysozoa</taxon>
        <taxon>Nematoda</taxon>
        <taxon>Chromadorea</taxon>
        <taxon>Rhabditida</taxon>
        <taxon>Spirurina</taxon>
        <taxon>Spiruromorpha</taxon>
        <taxon>Filarioidea</taxon>
        <taxon>Onchocercidae</taxon>
        <taxon>Wuchereria</taxon>
    </lineage>
</organism>
<proteinExistence type="predicted"/>
<protein>
    <submittedName>
        <fullName evidence="2">Uncharacterized protein</fullName>
    </submittedName>
</protein>
<reference evidence="1" key="2">
    <citation type="journal article" date="2016" name="Mol. Ecol.">
        <title>Population genomics of the filarial nematode parasite Wuchereria bancrofti from mosquitoes.</title>
        <authorList>
            <person name="Small S.T."/>
            <person name="Reimer L.J."/>
            <person name="Tisch D.J."/>
            <person name="King C.L."/>
            <person name="Christensen B.M."/>
            <person name="Siba P.M."/>
            <person name="Kazura J.W."/>
            <person name="Serre D."/>
            <person name="Zimmerman P.A."/>
        </authorList>
    </citation>
    <scope>NUCLEOTIDE SEQUENCE</scope>
    <source>
        <strain evidence="1">pt0022</strain>
    </source>
</reference>